<reference evidence="2" key="1">
    <citation type="submission" date="2021-01" db="EMBL/GenBank/DDBJ databases">
        <title>Caligus Genome Assembly.</title>
        <authorList>
            <person name="Gallardo-Escarate C."/>
        </authorList>
    </citation>
    <scope>NUCLEOTIDE SEQUENCE [LARGE SCALE GENOMIC DNA]</scope>
</reference>
<name>A0A7T8K8V8_CALRO</name>
<dbReference type="EMBL" id="CP045895">
    <property type="protein sequence ID" value="QQP49541.1"/>
    <property type="molecule type" value="Genomic_DNA"/>
</dbReference>
<feature type="non-terminal residue" evidence="1">
    <location>
        <position position="1"/>
    </location>
</feature>
<dbReference type="Proteomes" id="UP000595437">
    <property type="component" value="Chromosome 6"/>
</dbReference>
<accession>A0A7T8K8V8</accession>
<keyword evidence="2" id="KW-1185">Reference proteome</keyword>
<evidence type="ECO:0000313" key="2">
    <source>
        <dbReference type="Proteomes" id="UP000595437"/>
    </source>
</evidence>
<protein>
    <submittedName>
        <fullName evidence="1">Uncharacterized protein</fullName>
    </submittedName>
</protein>
<sequence length="56" mass="6457">RHLPFALLLYASSCRDNTVGVLGVLDGRLKDASFERTCRNRCRGKRQCGMWMCCYK</sequence>
<dbReference type="AlphaFoldDB" id="A0A7T8K8V8"/>
<organism evidence="1 2">
    <name type="scientific">Caligus rogercresseyi</name>
    <name type="common">Sea louse</name>
    <dbReference type="NCBI Taxonomy" id="217165"/>
    <lineage>
        <taxon>Eukaryota</taxon>
        <taxon>Metazoa</taxon>
        <taxon>Ecdysozoa</taxon>
        <taxon>Arthropoda</taxon>
        <taxon>Crustacea</taxon>
        <taxon>Multicrustacea</taxon>
        <taxon>Hexanauplia</taxon>
        <taxon>Copepoda</taxon>
        <taxon>Siphonostomatoida</taxon>
        <taxon>Caligidae</taxon>
        <taxon>Caligus</taxon>
    </lineage>
</organism>
<evidence type="ECO:0000313" key="1">
    <source>
        <dbReference type="EMBL" id="QQP49541.1"/>
    </source>
</evidence>
<proteinExistence type="predicted"/>
<gene>
    <name evidence="1" type="ORF">FKW44_010247</name>
</gene>